<dbReference type="PATRIC" id="fig|993516.3.peg.378"/>
<gene>
    <name evidence="1" type="ORF">RBSWK_00346</name>
</gene>
<proteinExistence type="predicted"/>
<dbReference type="Proteomes" id="UP000010959">
    <property type="component" value="Unassembled WGS sequence"/>
</dbReference>
<protein>
    <submittedName>
        <fullName evidence="1">Uncharacterized protein</fullName>
    </submittedName>
</protein>
<name>L7CRC8_RHOBT</name>
<comment type="caution">
    <text evidence="1">The sequence shown here is derived from an EMBL/GenBank/DDBJ whole genome shotgun (WGS) entry which is preliminary data.</text>
</comment>
<organism evidence="1 2">
    <name type="scientific">Rhodopirellula baltica SWK14</name>
    <dbReference type="NCBI Taxonomy" id="993516"/>
    <lineage>
        <taxon>Bacteria</taxon>
        <taxon>Pseudomonadati</taxon>
        <taxon>Planctomycetota</taxon>
        <taxon>Planctomycetia</taxon>
        <taxon>Pirellulales</taxon>
        <taxon>Pirellulaceae</taxon>
        <taxon>Rhodopirellula</taxon>
    </lineage>
</organism>
<dbReference type="EMBL" id="AMWG01000008">
    <property type="protein sequence ID" value="ELP35636.1"/>
    <property type="molecule type" value="Genomic_DNA"/>
</dbReference>
<reference evidence="1 2" key="1">
    <citation type="journal article" date="2013" name="Mar. Genomics">
        <title>Expression of sulfatases in Rhodopirellula baltica and the diversity of sulfatases in the genus Rhodopirellula.</title>
        <authorList>
            <person name="Wegner C.E."/>
            <person name="Richter-Heitmann T."/>
            <person name="Klindworth A."/>
            <person name="Klockow C."/>
            <person name="Richter M."/>
            <person name="Achstetter T."/>
            <person name="Glockner F.O."/>
            <person name="Harder J."/>
        </authorList>
    </citation>
    <scope>NUCLEOTIDE SEQUENCE [LARGE SCALE GENOMIC DNA]</scope>
    <source>
        <strain evidence="1 2">SWK14</strain>
    </source>
</reference>
<dbReference type="AlphaFoldDB" id="L7CRC8"/>
<sequence length="50" mass="5712">MNDVFSIAIADIQNRQADISKCRWIHVYPSIALRQFTPPEMQAFATNSTD</sequence>
<evidence type="ECO:0000313" key="1">
    <source>
        <dbReference type="EMBL" id="ELP35636.1"/>
    </source>
</evidence>
<evidence type="ECO:0000313" key="2">
    <source>
        <dbReference type="Proteomes" id="UP000010959"/>
    </source>
</evidence>
<accession>L7CRC8</accession>